<evidence type="ECO:0000313" key="3">
    <source>
        <dbReference type="EMBL" id="KAK1273003.1"/>
    </source>
</evidence>
<dbReference type="PANTHER" id="PTHR33505:SF4">
    <property type="entry name" value="PROTEIN PREY, MITOCHONDRIAL"/>
    <property type="match status" value="1"/>
</dbReference>
<comment type="similarity">
    <text evidence="1">Belongs to the PREY family.</text>
</comment>
<reference evidence="3" key="1">
    <citation type="journal article" date="2023" name="Nat. Commun.">
        <title>Diploid and tetraploid genomes of Acorus and the evolution of monocots.</title>
        <authorList>
            <person name="Ma L."/>
            <person name="Liu K.W."/>
            <person name="Li Z."/>
            <person name="Hsiao Y.Y."/>
            <person name="Qi Y."/>
            <person name="Fu T."/>
            <person name="Tang G.D."/>
            <person name="Zhang D."/>
            <person name="Sun W.H."/>
            <person name="Liu D.K."/>
            <person name="Li Y."/>
            <person name="Chen G.Z."/>
            <person name="Liu X.D."/>
            <person name="Liao X.Y."/>
            <person name="Jiang Y.T."/>
            <person name="Yu X."/>
            <person name="Hao Y."/>
            <person name="Huang J."/>
            <person name="Zhao X.W."/>
            <person name="Ke S."/>
            <person name="Chen Y.Y."/>
            <person name="Wu W.L."/>
            <person name="Hsu J.L."/>
            <person name="Lin Y.F."/>
            <person name="Huang M.D."/>
            <person name="Li C.Y."/>
            <person name="Huang L."/>
            <person name="Wang Z.W."/>
            <person name="Zhao X."/>
            <person name="Zhong W.Y."/>
            <person name="Peng D.H."/>
            <person name="Ahmad S."/>
            <person name="Lan S."/>
            <person name="Zhang J.S."/>
            <person name="Tsai W.C."/>
            <person name="Van de Peer Y."/>
            <person name="Liu Z.J."/>
        </authorList>
    </citation>
    <scope>NUCLEOTIDE SEQUENCE</scope>
    <source>
        <strain evidence="3">SCP</strain>
    </source>
</reference>
<dbReference type="AlphaFoldDB" id="A0AAV9B9F2"/>
<accession>A0AAV9B9F2</accession>
<dbReference type="Gene3D" id="2.20.25.10">
    <property type="match status" value="1"/>
</dbReference>
<dbReference type="InterPro" id="IPR005651">
    <property type="entry name" value="Trm112-like"/>
</dbReference>
<dbReference type="Proteomes" id="UP001179952">
    <property type="component" value="Unassembled WGS sequence"/>
</dbReference>
<comment type="caution">
    <text evidence="3">The sequence shown here is derived from an EMBL/GenBank/DDBJ whole genome shotgun (WGS) entry which is preliminary data.</text>
</comment>
<keyword evidence="4" id="KW-1185">Reference proteome</keyword>
<dbReference type="PANTHER" id="PTHR33505">
    <property type="entry name" value="ZGC:162634"/>
    <property type="match status" value="1"/>
</dbReference>
<evidence type="ECO:0000256" key="1">
    <source>
        <dbReference type="ARBA" id="ARBA00038479"/>
    </source>
</evidence>
<evidence type="ECO:0000313" key="4">
    <source>
        <dbReference type="Proteomes" id="UP001179952"/>
    </source>
</evidence>
<dbReference type="Pfam" id="PF03966">
    <property type="entry name" value="Trm112p"/>
    <property type="match status" value="1"/>
</dbReference>
<dbReference type="SUPFAM" id="SSF158997">
    <property type="entry name" value="Trm112p-like"/>
    <property type="match status" value="1"/>
</dbReference>
<evidence type="ECO:0000256" key="2">
    <source>
        <dbReference type="ARBA" id="ARBA00040939"/>
    </source>
</evidence>
<dbReference type="EMBL" id="JAUJYN010000004">
    <property type="protein sequence ID" value="KAK1273003.1"/>
    <property type="molecule type" value="Genomic_DNA"/>
</dbReference>
<gene>
    <name evidence="3" type="ORF">QJS04_geneDACA009640</name>
</gene>
<protein>
    <recommendedName>
        <fullName evidence="2">Protein preY, mitochondrial</fullName>
    </recommendedName>
</protein>
<organism evidence="3 4">
    <name type="scientific">Acorus gramineus</name>
    <name type="common">Dwarf sweet flag</name>
    <dbReference type="NCBI Taxonomy" id="55184"/>
    <lineage>
        <taxon>Eukaryota</taxon>
        <taxon>Viridiplantae</taxon>
        <taxon>Streptophyta</taxon>
        <taxon>Embryophyta</taxon>
        <taxon>Tracheophyta</taxon>
        <taxon>Spermatophyta</taxon>
        <taxon>Magnoliopsida</taxon>
        <taxon>Liliopsida</taxon>
        <taxon>Acoraceae</taxon>
        <taxon>Acorus</taxon>
    </lineage>
</organism>
<proteinExistence type="inferred from homology"/>
<sequence>MVRGSRAALSSVQSGLDKALSDFLVCPFSKHPLRLCKETHSLINDELGVSYPIVDGIPCLFPKDGKLLKDKDASKPCDSVSSSREST</sequence>
<name>A0AAV9B9F2_ACOGR</name>
<reference evidence="3" key="2">
    <citation type="submission" date="2023-06" db="EMBL/GenBank/DDBJ databases">
        <authorList>
            <person name="Ma L."/>
            <person name="Liu K.-W."/>
            <person name="Li Z."/>
            <person name="Hsiao Y.-Y."/>
            <person name="Qi Y."/>
            <person name="Fu T."/>
            <person name="Tang G."/>
            <person name="Zhang D."/>
            <person name="Sun W.-H."/>
            <person name="Liu D.-K."/>
            <person name="Li Y."/>
            <person name="Chen G.-Z."/>
            <person name="Liu X.-D."/>
            <person name="Liao X.-Y."/>
            <person name="Jiang Y.-T."/>
            <person name="Yu X."/>
            <person name="Hao Y."/>
            <person name="Huang J."/>
            <person name="Zhao X.-W."/>
            <person name="Ke S."/>
            <person name="Chen Y.-Y."/>
            <person name="Wu W.-L."/>
            <person name="Hsu J.-L."/>
            <person name="Lin Y.-F."/>
            <person name="Huang M.-D."/>
            <person name="Li C.-Y."/>
            <person name="Huang L."/>
            <person name="Wang Z.-W."/>
            <person name="Zhao X."/>
            <person name="Zhong W.-Y."/>
            <person name="Peng D.-H."/>
            <person name="Ahmad S."/>
            <person name="Lan S."/>
            <person name="Zhang J.-S."/>
            <person name="Tsai W.-C."/>
            <person name="Van De Peer Y."/>
            <person name="Liu Z.-J."/>
        </authorList>
    </citation>
    <scope>NUCLEOTIDE SEQUENCE</scope>
    <source>
        <strain evidence="3">SCP</strain>
        <tissue evidence="3">Leaves</tissue>
    </source>
</reference>